<dbReference type="Proteomes" id="UP000294513">
    <property type="component" value="Unassembled WGS sequence"/>
</dbReference>
<proteinExistence type="predicted"/>
<feature type="compositionally biased region" description="Basic and acidic residues" evidence="1">
    <location>
        <begin position="139"/>
        <end position="160"/>
    </location>
</feature>
<sequence>MTELPIPDPDLVRAARQHLTSRFATGVEAVLWEMHKHPMHDLDAVTRALRDRPEDEQAGTTTMDLGAAFLVLSAARLDVDRLEAALFERALELGLDYEQVAAVLELPDADTARQRHRRMARRAEAPTDERPPPPAGPGSERRVRGELARHRADEAAERARAAGRRRRDLTGSPDVPPAETAETPAETAETAARRAAQAKERTAAARLAEARAHEDAVQRHEAALQAGQGDADEHRRLAEEHREAARAARAAAAGGAPLP</sequence>
<keyword evidence="3" id="KW-1185">Reference proteome</keyword>
<evidence type="ECO:0000256" key="1">
    <source>
        <dbReference type="SAM" id="MobiDB-lite"/>
    </source>
</evidence>
<feature type="compositionally biased region" description="Low complexity" evidence="1">
    <location>
        <begin position="178"/>
        <end position="195"/>
    </location>
</feature>
<dbReference type="RefSeq" id="WP_131895069.1">
    <property type="nucleotide sequence ID" value="NZ_SMKU01000093.1"/>
</dbReference>
<feature type="compositionally biased region" description="Basic and acidic residues" evidence="1">
    <location>
        <begin position="197"/>
        <end position="222"/>
    </location>
</feature>
<feature type="compositionally biased region" description="Low complexity" evidence="1">
    <location>
        <begin position="247"/>
        <end position="259"/>
    </location>
</feature>
<reference evidence="2 3" key="1">
    <citation type="submission" date="2019-03" db="EMBL/GenBank/DDBJ databases">
        <title>Draft genome sequences of novel Actinobacteria.</title>
        <authorList>
            <person name="Sahin N."/>
            <person name="Ay H."/>
            <person name="Saygin H."/>
        </authorList>
    </citation>
    <scope>NUCLEOTIDE SEQUENCE [LARGE SCALE GENOMIC DNA]</scope>
    <source>
        <strain evidence="2 3">H3C3</strain>
    </source>
</reference>
<organism evidence="2 3">
    <name type="scientific">Actinomadura rubrisoli</name>
    <dbReference type="NCBI Taxonomy" id="2530368"/>
    <lineage>
        <taxon>Bacteria</taxon>
        <taxon>Bacillati</taxon>
        <taxon>Actinomycetota</taxon>
        <taxon>Actinomycetes</taxon>
        <taxon>Streptosporangiales</taxon>
        <taxon>Thermomonosporaceae</taxon>
        <taxon>Actinomadura</taxon>
    </lineage>
</organism>
<feature type="region of interest" description="Disordered" evidence="1">
    <location>
        <begin position="111"/>
        <end position="259"/>
    </location>
</feature>
<comment type="caution">
    <text evidence="2">The sequence shown here is derived from an EMBL/GenBank/DDBJ whole genome shotgun (WGS) entry which is preliminary data.</text>
</comment>
<feature type="compositionally biased region" description="Basic and acidic residues" evidence="1">
    <location>
        <begin position="231"/>
        <end position="246"/>
    </location>
</feature>
<dbReference type="EMBL" id="SMKU01000093">
    <property type="protein sequence ID" value="TDD85158.1"/>
    <property type="molecule type" value="Genomic_DNA"/>
</dbReference>
<feature type="compositionally biased region" description="Basic and acidic residues" evidence="1">
    <location>
        <begin position="121"/>
        <end position="131"/>
    </location>
</feature>
<gene>
    <name evidence="2" type="ORF">E1298_19045</name>
</gene>
<evidence type="ECO:0000313" key="2">
    <source>
        <dbReference type="EMBL" id="TDD85158.1"/>
    </source>
</evidence>
<protein>
    <submittedName>
        <fullName evidence="2">Uncharacterized protein</fullName>
    </submittedName>
</protein>
<name>A0A4R5BF22_9ACTN</name>
<dbReference type="OrthoDB" id="3478689at2"/>
<dbReference type="AlphaFoldDB" id="A0A4R5BF22"/>
<evidence type="ECO:0000313" key="3">
    <source>
        <dbReference type="Proteomes" id="UP000294513"/>
    </source>
</evidence>
<accession>A0A4R5BF22</accession>